<keyword evidence="1" id="KW-0472">Membrane</keyword>
<organism evidence="2 3">
    <name type="scientific">Parvicella tangerina</name>
    <dbReference type="NCBI Taxonomy" id="2829795"/>
    <lineage>
        <taxon>Bacteria</taxon>
        <taxon>Pseudomonadati</taxon>
        <taxon>Bacteroidota</taxon>
        <taxon>Flavobacteriia</taxon>
        <taxon>Flavobacteriales</taxon>
        <taxon>Parvicellaceae</taxon>
        <taxon>Parvicella</taxon>
    </lineage>
</organism>
<dbReference type="RefSeq" id="WP_258541809.1">
    <property type="nucleotide sequence ID" value="NZ_OU015584.1"/>
</dbReference>
<dbReference type="EMBL" id="OU015584">
    <property type="protein sequence ID" value="CAG5081375.1"/>
    <property type="molecule type" value="Genomic_DNA"/>
</dbReference>
<accession>A0A916NGV6</accession>
<evidence type="ECO:0000313" key="3">
    <source>
        <dbReference type="Proteomes" id="UP000683507"/>
    </source>
</evidence>
<gene>
    <name evidence="2" type="ORF">CRYO30217_01612</name>
</gene>
<feature type="transmembrane region" description="Helical" evidence="1">
    <location>
        <begin position="172"/>
        <end position="195"/>
    </location>
</feature>
<keyword evidence="1" id="KW-1133">Transmembrane helix</keyword>
<keyword evidence="1" id="KW-0812">Transmembrane</keyword>
<sequence length="202" mass="23699">MQNLTKIDVLFIAPKDCDNLSGIVYIYTMKKHRFLFGFLIFAITAILAGYGYLPALNELDELEKVQYTEGEFDGYNTKRKWRSRRKGKQPFRKYLYIYLEDDLARYEDSKYLLGNLEQNALLMVFDQWPRERIEIGYVETDDAGLRKIYNIKYQGESLVDMEGIKTDIKREAMMLLIFSIVAGILAVLSLIKYLVEKKKQVN</sequence>
<protein>
    <submittedName>
        <fullName evidence="2">Uncharacterized protein</fullName>
    </submittedName>
</protein>
<reference evidence="2" key="1">
    <citation type="submission" date="2021-04" db="EMBL/GenBank/DDBJ databases">
        <authorList>
            <person name="Rodrigo-Torres L."/>
            <person name="Arahal R. D."/>
            <person name="Lucena T."/>
        </authorList>
    </citation>
    <scope>NUCLEOTIDE SEQUENCE</scope>
    <source>
        <strain evidence="2">AS29M-1</strain>
    </source>
</reference>
<evidence type="ECO:0000256" key="1">
    <source>
        <dbReference type="SAM" id="Phobius"/>
    </source>
</evidence>
<dbReference type="KEGG" id="ptan:CRYO30217_01612"/>
<dbReference type="Proteomes" id="UP000683507">
    <property type="component" value="Chromosome"/>
</dbReference>
<proteinExistence type="predicted"/>
<name>A0A916NGV6_9FLAO</name>
<feature type="transmembrane region" description="Helical" evidence="1">
    <location>
        <begin position="34"/>
        <end position="53"/>
    </location>
</feature>
<evidence type="ECO:0000313" key="2">
    <source>
        <dbReference type="EMBL" id="CAG5081375.1"/>
    </source>
</evidence>
<dbReference type="AlphaFoldDB" id="A0A916NGV6"/>
<keyword evidence="3" id="KW-1185">Reference proteome</keyword>